<dbReference type="InterPro" id="IPR032675">
    <property type="entry name" value="LRR_dom_sf"/>
</dbReference>
<accession>A0AA86NP06</accession>
<evidence type="ECO:0000313" key="6">
    <source>
        <dbReference type="EMBL" id="CAL6102493.1"/>
    </source>
</evidence>
<dbReference type="SUPFAM" id="SSF52075">
    <property type="entry name" value="Outer arm dynein light chain 1"/>
    <property type="match status" value="1"/>
</dbReference>
<dbReference type="EMBL" id="CAXDID020000019">
    <property type="protein sequence ID" value="CAL5985421.1"/>
    <property type="molecule type" value="Genomic_DNA"/>
</dbReference>
<evidence type="ECO:0000313" key="5">
    <source>
        <dbReference type="EMBL" id="CAL5985421.1"/>
    </source>
</evidence>
<evidence type="ECO:0000256" key="2">
    <source>
        <dbReference type="ARBA" id="ARBA00022737"/>
    </source>
</evidence>
<dbReference type="SMART" id="SM00365">
    <property type="entry name" value="LRR_SD22"/>
    <property type="match status" value="4"/>
</dbReference>
<feature type="coiled-coil region" evidence="3">
    <location>
        <begin position="65"/>
        <end position="92"/>
    </location>
</feature>
<dbReference type="Proteomes" id="UP001642409">
    <property type="component" value="Unassembled WGS sequence"/>
</dbReference>
<comment type="caution">
    <text evidence="4">The sequence shown here is derived from an EMBL/GenBank/DDBJ whole genome shotgun (WGS) entry which is preliminary data.</text>
</comment>
<sequence length="501" mass="58862">MPQYKYLTKMIKKYENEIKSKVWINVFNVSEYESNQIWEIQNQTENFEFERFGRNRRIICYSKDRESVLNKIQEINSELKVEEEEFNCLKIDKDDTNYDCEEDEDDLVENLSFVNALTVQKLAVKFSRNVKFYGVANVKVLHVNACELQSVEGIQNWKQLKEINLDQNKLKSIAQLEGLTTLEIISLWENQIENLDPLKGLINLRHLDLNANQVKNVVHLKELANLTFLDLSSNQIKDQIIQILKTMALLAKNDFHFSFFNFFKMNTVFILRRRHHSVNYVYTGPPFSLMINISLSFQTTINKKTTAFSLTKYFALSHVKPPHRISVSFFGLMEFVFEIFLLITAFGQVGDVSYLFKVQTWEQCHKLTILFAIYWGRFSLEGNLYCLLLGSFQNNPSEHNLLSDVTVKCIHPVAKLDQNVQLMQKYINLYTKVYKSIYIGSLFWYISKTSNTQQSITSITGTFQNAIFILMRSLLLQLCTQRTLYFWCQFFRCHQIISIQK</sequence>
<dbReference type="InterPro" id="IPR025875">
    <property type="entry name" value="Leu-rich_rpt_4"/>
</dbReference>
<dbReference type="InterPro" id="IPR050836">
    <property type="entry name" value="SDS22/Internalin_LRR"/>
</dbReference>
<evidence type="ECO:0000313" key="7">
    <source>
        <dbReference type="Proteomes" id="UP001642409"/>
    </source>
</evidence>
<keyword evidence="3" id="KW-0175">Coiled coil</keyword>
<reference evidence="5 7" key="2">
    <citation type="submission" date="2024-07" db="EMBL/GenBank/DDBJ databases">
        <authorList>
            <person name="Akdeniz Z."/>
        </authorList>
    </citation>
    <scope>NUCLEOTIDE SEQUENCE [LARGE SCALE GENOMIC DNA]</scope>
</reference>
<dbReference type="AlphaFoldDB" id="A0AA86NP06"/>
<dbReference type="PROSITE" id="PS51450">
    <property type="entry name" value="LRR"/>
    <property type="match status" value="2"/>
</dbReference>
<dbReference type="Gene3D" id="3.80.10.10">
    <property type="entry name" value="Ribonuclease Inhibitor"/>
    <property type="match status" value="1"/>
</dbReference>
<dbReference type="PANTHER" id="PTHR46652:SF3">
    <property type="entry name" value="LEUCINE-RICH REPEAT-CONTAINING PROTEIN 9"/>
    <property type="match status" value="1"/>
</dbReference>
<dbReference type="EMBL" id="CATOUU010000270">
    <property type="protein sequence ID" value="CAI9922982.1"/>
    <property type="molecule type" value="Genomic_DNA"/>
</dbReference>
<dbReference type="PANTHER" id="PTHR46652">
    <property type="entry name" value="LEUCINE-RICH REPEAT AND IQ DOMAIN-CONTAINING PROTEIN 1-RELATED"/>
    <property type="match status" value="1"/>
</dbReference>
<evidence type="ECO:0000313" key="4">
    <source>
        <dbReference type="EMBL" id="CAI9922982.1"/>
    </source>
</evidence>
<protein>
    <submittedName>
        <fullName evidence="4">Leucine-rich repeat domain-containing protein</fullName>
    </submittedName>
    <submittedName>
        <fullName evidence="5">Leucine-rich_repeat domain-containing protein</fullName>
    </submittedName>
</protein>
<evidence type="ECO:0000256" key="3">
    <source>
        <dbReference type="SAM" id="Coils"/>
    </source>
</evidence>
<proteinExistence type="predicted"/>
<reference evidence="4" key="1">
    <citation type="submission" date="2023-06" db="EMBL/GenBank/DDBJ databases">
        <authorList>
            <person name="Kurt Z."/>
        </authorList>
    </citation>
    <scope>NUCLEOTIDE SEQUENCE</scope>
</reference>
<dbReference type="EMBL" id="CAXDID020000556">
    <property type="protein sequence ID" value="CAL6102493.1"/>
    <property type="molecule type" value="Genomic_DNA"/>
</dbReference>
<dbReference type="Pfam" id="PF12799">
    <property type="entry name" value="LRR_4"/>
    <property type="match status" value="1"/>
</dbReference>
<keyword evidence="1" id="KW-0433">Leucine-rich repeat</keyword>
<organism evidence="4">
    <name type="scientific">Hexamita inflata</name>
    <dbReference type="NCBI Taxonomy" id="28002"/>
    <lineage>
        <taxon>Eukaryota</taxon>
        <taxon>Metamonada</taxon>
        <taxon>Diplomonadida</taxon>
        <taxon>Hexamitidae</taxon>
        <taxon>Hexamitinae</taxon>
        <taxon>Hexamita</taxon>
    </lineage>
</organism>
<name>A0AA86NP06_9EUKA</name>
<keyword evidence="2" id="KW-0677">Repeat</keyword>
<keyword evidence="7" id="KW-1185">Reference proteome</keyword>
<evidence type="ECO:0000256" key="1">
    <source>
        <dbReference type="ARBA" id="ARBA00022614"/>
    </source>
</evidence>
<dbReference type="InterPro" id="IPR001611">
    <property type="entry name" value="Leu-rich_rpt"/>
</dbReference>
<gene>
    <name evidence="4" type="ORF">HINF_LOCUS10627</name>
    <name evidence="6" type="ORF">HINF_LOCUS71692</name>
    <name evidence="5" type="ORF">HINF_LOCUS8882</name>
</gene>